<dbReference type="PIRSF" id="PIRSF006230">
    <property type="entry name" value="MG442"/>
    <property type="match status" value="1"/>
</dbReference>
<evidence type="ECO:0000256" key="3">
    <source>
        <dbReference type="ARBA" id="ARBA00023134"/>
    </source>
</evidence>
<evidence type="ECO:0000259" key="6">
    <source>
        <dbReference type="PROSITE" id="PS51721"/>
    </source>
</evidence>
<dbReference type="AlphaFoldDB" id="A0A8E3ZJI3"/>
<dbReference type="GO" id="GO:0005737">
    <property type="term" value="C:cytoplasm"/>
    <property type="evidence" value="ECO:0007669"/>
    <property type="project" value="UniProtKB-SubCell"/>
</dbReference>
<dbReference type="GO" id="GO:0006412">
    <property type="term" value="P:translation"/>
    <property type="evidence" value="ECO:0007669"/>
    <property type="project" value="TreeGrafter"/>
</dbReference>
<comment type="function">
    <text evidence="4">Required for a late step of 50S ribosomal subunit assembly. Has GTPase activity.</text>
</comment>
<proteinExistence type="inferred from homology"/>
<reference evidence="8" key="1">
    <citation type="submission" date="2019-05" db="EMBL/GenBank/DDBJ databases">
        <title>Complete genome sequencing of Dialister sp. strain 5BBH33.</title>
        <authorList>
            <person name="Sakamoto M."/>
            <person name="Murakami T."/>
            <person name="Mori H."/>
        </authorList>
    </citation>
    <scope>NUCLEOTIDE SEQUENCE [LARGE SCALE GENOMIC DNA]</scope>
    <source>
        <strain evidence="8">5BBH33</strain>
    </source>
</reference>
<comment type="similarity">
    <text evidence="4">Belongs to the TRAFAC class YlqF/YawG GTPase family. MTG1 subfamily.</text>
</comment>
<organism evidence="7 8">
    <name type="scientific">Dialister hominis</name>
    <dbReference type="NCBI Taxonomy" id="2582419"/>
    <lineage>
        <taxon>Bacteria</taxon>
        <taxon>Bacillati</taxon>
        <taxon>Bacillota</taxon>
        <taxon>Negativicutes</taxon>
        <taxon>Veillonellales</taxon>
        <taxon>Veillonellaceae</taxon>
        <taxon>Dialister</taxon>
    </lineage>
</organism>
<dbReference type="PANTHER" id="PTHR45782">
    <property type="entry name" value="MITOCHONDRIAL RIBOSOME-ASSOCIATED GTPASE 1"/>
    <property type="match status" value="1"/>
</dbReference>
<evidence type="ECO:0000256" key="2">
    <source>
        <dbReference type="ARBA" id="ARBA00022741"/>
    </source>
</evidence>
<evidence type="ECO:0000313" key="7">
    <source>
        <dbReference type="EMBL" id="BBK24772.1"/>
    </source>
</evidence>
<dbReference type="SUPFAM" id="SSF52540">
    <property type="entry name" value="P-loop containing nucleoside triphosphate hydrolases"/>
    <property type="match status" value="1"/>
</dbReference>
<feature type="binding site" evidence="5">
    <location>
        <begin position="58"/>
        <end position="61"/>
    </location>
    <ligand>
        <name>GTP</name>
        <dbReference type="ChEBI" id="CHEBI:37565"/>
    </ligand>
</feature>
<evidence type="ECO:0000313" key="8">
    <source>
        <dbReference type="Proteomes" id="UP000320585"/>
    </source>
</evidence>
<dbReference type="RefSeq" id="WP_143332400.1">
    <property type="nucleotide sequence ID" value="NZ_AP019697.1"/>
</dbReference>
<dbReference type="InterPro" id="IPR016478">
    <property type="entry name" value="GTPase_MTG1"/>
</dbReference>
<dbReference type="GO" id="GO:0003924">
    <property type="term" value="F:GTPase activity"/>
    <property type="evidence" value="ECO:0007669"/>
    <property type="project" value="TreeGrafter"/>
</dbReference>
<dbReference type="InterPro" id="IPR027417">
    <property type="entry name" value="P-loop_NTPase"/>
</dbReference>
<dbReference type="KEGG" id="dho:Dia5BBH33_07070"/>
<feature type="binding site" evidence="5">
    <location>
        <position position="174"/>
    </location>
    <ligand>
        <name>GTP</name>
        <dbReference type="ChEBI" id="CHEBI:37565"/>
    </ligand>
</feature>
<feature type="domain" description="CP-type G" evidence="6">
    <location>
        <begin position="13"/>
        <end position="178"/>
    </location>
</feature>
<keyword evidence="2 4" id="KW-0547">Nucleotide-binding</keyword>
<dbReference type="InterPro" id="IPR030378">
    <property type="entry name" value="G_CP_dom"/>
</dbReference>
<dbReference type="GO" id="GO:0005525">
    <property type="term" value="F:GTP binding"/>
    <property type="evidence" value="ECO:0007669"/>
    <property type="project" value="UniProtKB-KW"/>
</dbReference>
<accession>A0A8E3ZJI3</accession>
<dbReference type="CDD" id="cd01856">
    <property type="entry name" value="YlqF"/>
    <property type="match status" value="1"/>
</dbReference>
<dbReference type="InterPro" id="IPR006073">
    <property type="entry name" value="GTP-bd"/>
</dbReference>
<dbReference type="OrthoDB" id="9779790at2"/>
<dbReference type="Gene3D" id="1.10.1580.10">
    <property type="match status" value="1"/>
</dbReference>
<evidence type="ECO:0000256" key="4">
    <source>
        <dbReference type="PIRNR" id="PIRNR006230"/>
    </source>
</evidence>
<keyword evidence="3 4" id="KW-0342">GTP-binding</keyword>
<dbReference type="Proteomes" id="UP000320585">
    <property type="component" value="Chromosome"/>
</dbReference>
<keyword evidence="4" id="KW-0963">Cytoplasm</keyword>
<dbReference type="FunFam" id="3.40.50.300:FF:000590">
    <property type="entry name" value="Ribosome biogenesis GTPase A"/>
    <property type="match status" value="1"/>
</dbReference>
<dbReference type="PANTHER" id="PTHR45782:SF4">
    <property type="entry name" value="MITOCHONDRIAL RIBOSOME-ASSOCIATED GTPASE 1"/>
    <property type="match status" value="1"/>
</dbReference>
<dbReference type="Pfam" id="PF01926">
    <property type="entry name" value="MMR_HSR1"/>
    <property type="match status" value="1"/>
</dbReference>
<keyword evidence="8" id="KW-1185">Reference proteome</keyword>
<dbReference type="PROSITE" id="PS51721">
    <property type="entry name" value="G_CP"/>
    <property type="match status" value="1"/>
</dbReference>
<comment type="subcellular location">
    <subcellularLocation>
        <location evidence="4">Cytoplasm</location>
    </subcellularLocation>
</comment>
<sequence length="286" mass="31626">MLIQWFPGHMTKTKRMIEEHLKAVDVVAELLDARIPVSSANPMVEELVSGKPRIIILNKADLANPRATDQWISYYEKKGIPVLPMSVGNSKNKKKLLQVIRDTAEPILAKWKRRGMKSRSVRLMILGIPNVGKSSLINFLAGTAATRTANTPGQTRGKQWVRLSEGLDLLDTPGVLWPKFDDQTAALRLAATGAIAGDVFNASEVVAELMSSLGKTSPEILKEQYNIENPDQDPQVLLEQAGRRRGCLLPGGNIDFDRAEMVVLRDFRNGKLGRITLDPIPEGKDE</sequence>
<dbReference type="GeneID" id="92715926"/>
<evidence type="ECO:0000256" key="1">
    <source>
        <dbReference type="ARBA" id="ARBA00014898"/>
    </source>
</evidence>
<dbReference type="EMBL" id="AP019697">
    <property type="protein sequence ID" value="BBK24772.1"/>
    <property type="molecule type" value="Genomic_DNA"/>
</dbReference>
<dbReference type="Gene3D" id="3.40.50.300">
    <property type="entry name" value="P-loop containing nucleotide triphosphate hydrolases"/>
    <property type="match status" value="1"/>
</dbReference>
<dbReference type="InterPro" id="IPR023179">
    <property type="entry name" value="GTP-bd_ortho_bundle_sf"/>
</dbReference>
<gene>
    <name evidence="7" type="ORF">Dia5BBH33_07070</name>
</gene>
<dbReference type="NCBIfam" id="TIGR03596">
    <property type="entry name" value="GTPase_YlqF"/>
    <property type="match status" value="1"/>
</dbReference>
<feature type="binding site" evidence="5">
    <location>
        <begin position="130"/>
        <end position="135"/>
    </location>
    <ligand>
        <name>GTP</name>
        <dbReference type="ChEBI" id="CHEBI:37565"/>
    </ligand>
</feature>
<evidence type="ECO:0000256" key="5">
    <source>
        <dbReference type="PIRSR" id="PIRSR006230-1"/>
    </source>
</evidence>
<name>A0A8E3ZJI3_9FIRM</name>
<dbReference type="InterPro" id="IPR019991">
    <property type="entry name" value="GTP-bd_ribosome_bgen"/>
</dbReference>
<protein>
    <recommendedName>
        <fullName evidence="1 4">Ribosome biogenesis GTPase A</fullName>
    </recommendedName>
</protein>